<dbReference type="Pfam" id="PF00249">
    <property type="entry name" value="Myb_DNA-binding"/>
    <property type="match status" value="1"/>
</dbReference>
<dbReference type="Gene3D" id="1.10.10.60">
    <property type="entry name" value="Homeodomain-like"/>
    <property type="match status" value="1"/>
</dbReference>
<name>A0A835DQ90_TETSI</name>
<keyword evidence="3" id="KW-0804">Transcription</keyword>
<dbReference type="InterPro" id="IPR046955">
    <property type="entry name" value="PHR1-like"/>
</dbReference>
<dbReference type="Proteomes" id="UP000655225">
    <property type="component" value="Unassembled WGS sequence"/>
</dbReference>
<sequence length="254" mass="29703">MRDSERIGVRQYNKTEFPRLRWSPELHEQFVEAVDRLGGKYKATPKRIQQMMNMKGLKISHVKSHLQMYRSMKGCSKVDVLMSGERLRNGREDVNDLDAFYPSRLNVNPHWISMCIQNSTTLQRPSGDELRELESKRKEFDHEIFWKERNGFLPTRADTDSYEHQHIHMGSPIGMSKKEDAGIVTANCELSLSFIPSPSMRSERDRELWPFNDEHFHQSSGNRRHKDIMTCSNYLEENHINLDLNISTCSSDSN</sequence>
<dbReference type="AlphaFoldDB" id="A0A835DQ90"/>
<dbReference type="GO" id="GO:0003677">
    <property type="term" value="F:DNA binding"/>
    <property type="evidence" value="ECO:0007669"/>
    <property type="project" value="InterPro"/>
</dbReference>
<feature type="domain" description="Myb-like" evidence="5">
    <location>
        <begin position="19"/>
        <end position="70"/>
    </location>
</feature>
<evidence type="ECO:0000259" key="5">
    <source>
        <dbReference type="Pfam" id="PF00249"/>
    </source>
</evidence>
<dbReference type="OMA" id="FINIPHF"/>
<evidence type="ECO:0000256" key="3">
    <source>
        <dbReference type="ARBA" id="ARBA00023163"/>
    </source>
</evidence>
<dbReference type="GO" id="GO:0005634">
    <property type="term" value="C:nucleus"/>
    <property type="evidence" value="ECO:0007669"/>
    <property type="project" value="UniProtKB-SubCell"/>
</dbReference>
<dbReference type="InterPro" id="IPR006447">
    <property type="entry name" value="Myb_dom_plants"/>
</dbReference>
<organism evidence="6 7">
    <name type="scientific">Tetracentron sinense</name>
    <name type="common">Spur-leaf</name>
    <dbReference type="NCBI Taxonomy" id="13715"/>
    <lineage>
        <taxon>Eukaryota</taxon>
        <taxon>Viridiplantae</taxon>
        <taxon>Streptophyta</taxon>
        <taxon>Embryophyta</taxon>
        <taxon>Tracheophyta</taxon>
        <taxon>Spermatophyta</taxon>
        <taxon>Magnoliopsida</taxon>
        <taxon>Trochodendrales</taxon>
        <taxon>Trochodendraceae</taxon>
        <taxon>Tetracentron</taxon>
    </lineage>
</organism>
<evidence type="ECO:0000313" key="7">
    <source>
        <dbReference type="Proteomes" id="UP000655225"/>
    </source>
</evidence>
<dbReference type="PANTHER" id="PTHR31314">
    <property type="entry name" value="MYB FAMILY TRANSCRIPTION FACTOR PHL7-LIKE"/>
    <property type="match status" value="1"/>
</dbReference>
<dbReference type="FunFam" id="1.10.10.60:FF:000007">
    <property type="entry name" value="Two-component response regulator"/>
    <property type="match status" value="1"/>
</dbReference>
<dbReference type="InterPro" id="IPR009057">
    <property type="entry name" value="Homeodomain-like_sf"/>
</dbReference>
<dbReference type="GO" id="GO:0003700">
    <property type="term" value="F:DNA-binding transcription factor activity"/>
    <property type="evidence" value="ECO:0007669"/>
    <property type="project" value="InterPro"/>
</dbReference>
<evidence type="ECO:0000256" key="2">
    <source>
        <dbReference type="ARBA" id="ARBA00023015"/>
    </source>
</evidence>
<keyword evidence="4" id="KW-0539">Nucleus</keyword>
<dbReference type="SUPFAM" id="SSF46689">
    <property type="entry name" value="Homeodomain-like"/>
    <property type="match status" value="1"/>
</dbReference>
<protein>
    <recommendedName>
        <fullName evidence="5">Myb-like domain-containing protein</fullName>
    </recommendedName>
</protein>
<evidence type="ECO:0000256" key="1">
    <source>
        <dbReference type="ARBA" id="ARBA00004123"/>
    </source>
</evidence>
<dbReference type="OrthoDB" id="551907at2759"/>
<dbReference type="PANTHER" id="PTHR31314:SF113">
    <property type="entry name" value="MYB FAMILY TRANSCRIPTION FACTOR MPH1"/>
    <property type="match status" value="1"/>
</dbReference>
<keyword evidence="7" id="KW-1185">Reference proteome</keyword>
<gene>
    <name evidence="6" type="ORF">HHK36_000707</name>
</gene>
<evidence type="ECO:0000313" key="6">
    <source>
        <dbReference type="EMBL" id="KAF8412738.1"/>
    </source>
</evidence>
<reference evidence="6 7" key="1">
    <citation type="submission" date="2020-04" db="EMBL/GenBank/DDBJ databases">
        <title>Plant Genome Project.</title>
        <authorList>
            <person name="Zhang R.-G."/>
        </authorList>
    </citation>
    <scope>NUCLEOTIDE SEQUENCE [LARGE SCALE GENOMIC DNA]</scope>
    <source>
        <strain evidence="6">YNK0</strain>
        <tissue evidence="6">Leaf</tissue>
    </source>
</reference>
<keyword evidence="2" id="KW-0805">Transcription regulation</keyword>
<dbReference type="NCBIfam" id="TIGR01557">
    <property type="entry name" value="myb_SHAQKYF"/>
    <property type="match status" value="1"/>
</dbReference>
<evidence type="ECO:0000256" key="4">
    <source>
        <dbReference type="ARBA" id="ARBA00023242"/>
    </source>
</evidence>
<proteinExistence type="predicted"/>
<dbReference type="InterPro" id="IPR001005">
    <property type="entry name" value="SANT/Myb"/>
</dbReference>
<dbReference type="EMBL" id="JABCRI010000001">
    <property type="protein sequence ID" value="KAF8412738.1"/>
    <property type="molecule type" value="Genomic_DNA"/>
</dbReference>
<comment type="subcellular location">
    <subcellularLocation>
        <location evidence="1">Nucleus</location>
    </subcellularLocation>
</comment>
<comment type="caution">
    <text evidence="6">The sequence shown here is derived from an EMBL/GenBank/DDBJ whole genome shotgun (WGS) entry which is preliminary data.</text>
</comment>
<accession>A0A835DQ90</accession>